<dbReference type="Gene3D" id="2.170.190.11">
    <property type="entry name" value="Molybdopterin biosynthesis moea protein, domain 3"/>
    <property type="match status" value="1"/>
</dbReference>
<protein>
    <recommendedName>
        <fullName evidence="6">Molybdopterin molybdenumtransferase</fullName>
        <ecNumber evidence="6">2.10.1.1</ecNumber>
    </recommendedName>
</protein>
<keyword evidence="9" id="KW-1185">Reference proteome</keyword>
<dbReference type="Gene3D" id="3.40.980.10">
    <property type="entry name" value="MoaB/Mog-like domain"/>
    <property type="match status" value="1"/>
</dbReference>
<dbReference type="SUPFAM" id="SSF63882">
    <property type="entry name" value="MoeA N-terminal region -like"/>
    <property type="match status" value="1"/>
</dbReference>
<keyword evidence="6 8" id="KW-0808">Transferase</keyword>
<dbReference type="Gene3D" id="3.90.105.10">
    <property type="entry name" value="Molybdopterin biosynthesis moea protein, domain 2"/>
    <property type="match status" value="1"/>
</dbReference>
<dbReference type="UniPathway" id="UPA00344"/>
<gene>
    <name evidence="8" type="ORF">SAMN05216236_16115</name>
</gene>
<evidence type="ECO:0000313" key="9">
    <source>
        <dbReference type="Proteomes" id="UP000182466"/>
    </source>
</evidence>
<keyword evidence="6" id="KW-0479">Metal-binding</keyword>
<dbReference type="NCBIfam" id="NF045515">
    <property type="entry name" value="Glp_gephyrin"/>
    <property type="match status" value="1"/>
</dbReference>
<dbReference type="InterPro" id="IPR001453">
    <property type="entry name" value="MoaB/Mog_dom"/>
</dbReference>
<dbReference type="CDD" id="cd00887">
    <property type="entry name" value="MoeA"/>
    <property type="match status" value="1"/>
</dbReference>
<comment type="catalytic activity">
    <reaction evidence="5">
        <text>adenylyl-molybdopterin + molybdate = Mo-molybdopterin + AMP + H(+)</text>
        <dbReference type="Rhea" id="RHEA:35047"/>
        <dbReference type="ChEBI" id="CHEBI:15378"/>
        <dbReference type="ChEBI" id="CHEBI:36264"/>
        <dbReference type="ChEBI" id="CHEBI:62727"/>
        <dbReference type="ChEBI" id="CHEBI:71302"/>
        <dbReference type="ChEBI" id="CHEBI:456215"/>
        <dbReference type="EC" id="2.10.1.1"/>
    </reaction>
</comment>
<dbReference type="eggNOG" id="COG0303">
    <property type="taxonomic scope" value="Bacteria"/>
</dbReference>
<evidence type="ECO:0000256" key="5">
    <source>
        <dbReference type="ARBA" id="ARBA00047317"/>
    </source>
</evidence>
<dbReference type="InterPro" id="IPR008284">
    <property type="entry name" value="MoCF_biosynth_CS"/>
</dbReference>
<proteinExistence type="inferred from homology"/>
<dbReference type="Proteomes" id="UP000182466">
    <property type="component" value="Unassembled WGS sequence"/>
</dbReference>
<comment type="cofactor">
    <cofactor evidence="6">
        <name>Mg(2+)</name>
        <dbReference type="ChEBI" id="CHEBI:18420"/>
    </cofactor>
</comment>
<dbReference type="GO" id="GO:0046872">
    <property type="term" value="F:metal ion binding"/>
    <property type="evidence" value="ECO:0007669"/>
    <property type="project" value="UniProtKB-UniRule"/>
</dbReference>
<keyword evidence="4 6" id="KW-0501">Molybdenum cofactor biosynthesis</keyword>
<evidence type="ECO:0000256" key="6">
    <source>
        <dbReference type="RuleBase" id="RU365090"/>
    </source>
</evidence>
<dbReference type="InterPro" id="IPR036425">
    <property type="entry name" value="MoaB/Mog-like_dom_sf"/>
</dbReference>
<evidence type="ECO:0000313" key="8">
    <source>
        <dbReference type="EMBL" id="SFU21402.1"/>
    </source>
</evidence>
<dbReference type="PROSITE" id="PS01079">
    <property type="entry name" value="MOCF_BIOSYNTHESIS_2"/>
    <property type="match status" value="1"/>
</dbReference>
<dbReference type="GO" id="GO:0005829">
    <property type="term" value="C:cytosol"/>
    <property type="evidence" value="ECO:0007669"/>
    <property type="project" value="TreeGrafter"/>
</dbReference>
<evidence type="ECO:0000256" key="1">
    <source>
        <dbReference type="ARBA" id="ARBA00002901"/>
    </source>
</evidence>
<dbReference type="NCBIfam" id="TIGR00177">
    <property type="entry name" value="molyb_syn"/>
    <property type="match status" value="1"/>
</dbReference>
<dbReference type="SMART" id="SM00852">
    <property type="entry name" value="MoCF_biosynth"/>
    <property type="match status" value="1"/>
</dbReference>
<dbReference type="EMBL" id="FPAW01000061">
    <property type="protein sequence ID" value="SFU21402.1"/>
    <property type="molecule type" value="Genomic_DNA"/>
</dbReference>
<organism evidence="8 9">
    <name type="scientific">Sedimentitalea nanhaiensis</name>
    <dbReference type="NCBI Taxonomy" id="999627"/>
    <lineage>
        <taxon>Bacteria</taxon>
        <taxon>Pseudomonadati</taxon>
        <taxon>Pseudomonadota</taxon>
        <taxon>Alphaproteobacteria</taxon>
        <taxon>Rhodobacterales</taxon>
        <taxon>Paracoccaceae</taxon>
        <taxon>Sedimentitalea</taxon>
    </lineage>
</organism>
<dbReference type="InterPro" id="IPR038987">
    <property type="entry name" value="MoeA-like"/>
</dbReference>
<dbReference type="Pfam" id="PF00994">
    <property type="entry name" value="MoCF_biosynth"/>
    <property type="match status" value="1"/>
</dbReference>
<dbReference type="RefSeq" id="WP_081710426.1">
    <property type="nucleotide sequence ID" value="NZ_FPAW01000061.1"/>
</dbReference>
<keyword evidence="6" id="KW-0460">Magnesium</keyword>
<dbReference type="STRING" id="999627.SAMN05216236_16115"/>
<dbReference type="Pfam" id="PF03454">
    <property type="entry name" value="MoeA_C"/>
    <property type="match status" value="1"/>
</dbReference>
<dbReference type="EC" id="2.10.1.1" evidence="6"/>
<dbReference type="PANTHER" id="PTHR10192">
    <property type="entry name" value="MOLYBDOPTERIN BIOSYNTHESIS PROTEIN"/>
    <property type="match status" value="1"/>
</dbReference>
<dbReference type="AlphaFoldDB" id="A0A1I7EBY7"/>
<keyword evidence="6" id="KW-0500">Molybdenum</keyword>
<dbReference type="OrthoDB" id="9804758at2"/>
<dbReference type="PANTHER" id="PTHR10192:SF5">
    <property type="entry name" value="GEPHYRIN"/>
    <property type="match status" value="1"/>
</dbReference>
<name>A0A1I7EBY7_9RHOB</name>
<dbReference type="Pfam" id="PF03453">
    <property type="entry name" value="MoeA_N"/>
    <property type="match status" value="1"/>
</dbReference>
<accession>A0A1I7EBY7</accession>
<dbReference type="GO" id="GO:0061599">
    <property type="term" value="F:molybdopterin molybdotransferase activity"/>
    <property type="evidence" value="ECO:0007669"/>
    <property type="project" value="UniProtKB-UniRule"/>
</dbReference>
<dbReference type="InterPro" id="IPR036135">
    <property type="entry name" value="MoeA_linker/N_sf"/>
</dbReference>
<feature type="domain" description="MoaB/Mog" evidence="7">
    <location>
        <begin position="194"/>
        <end position="330"/>
    </location>
</feature>
<dbReference type="SUPFAM" id="SSF53218">
    <property type="entry name" value="Molybdenum cofactor biosynthesis proteins"/>
    <property type="match status" value="1"/>
</dbReference>
<evidence type="ECO:0000256" key="4">
    <source>
        <dbReference type="ARBA" id="ARBA00023150"/>
    </source>
</evidence>
<sequence>MDGANVSTGCGCDGLAGSQQLLSCSEARALALANVRPILQQQTLPLAQALGWTAAADIFAPRAMPYFNNSAMDGFALRLADLEGRCCLPVAGTVAAGDAPCELPTGAAMRIYTGAPLPEGADTVAMIETCIDKVTKVHFSTAPTRGSNIRRAGSDQDAGQLLLRKGTRIAPRHIGLLAANGLHDIAVVRRPRVAVFSTGNEVTAGPCAPGQIPDANRPLLCALLAEHAAEVSDLGILPDDPDATAAAFADLGGQFDLIMTSGAVSMGGKDHIRDALIAAGGDIQGWRVAIKPGKPVLFGTLGDAVFTGLPGNPFAAYVGFHMFVLAQLARMSGAQPAPFAATPASAGFEWQRKAGRAEVFPVRLKGYDANGLPVLQRLGASVSATLVPLAEADGVAIVAAETSAVSMGDILHWHPFCTIGALT</sequence>
<dbReference type="InterPro" id="IPR005111">
    <property type="entry name" value="MoeA_C_domain_IV"/>
</dbReference>
<dbReference type="InterPro" id="IPR036688">
    <property type="entry name" value="MoeA_C_domain_IV_sf"/>
</dbReference>
<dbReference type="SUPFAM" id="SSF63867">
    <property type="entry name" value="MoeA C-terminal domain-like"/>
    <property type="match status" value="1"/>
</dbReference>
<comment type="pathway">
    <text evidence="2 6">Cofactor biosynthesis; molybdopterin biosynthesis.</text>
</comment>
<evidence type="ECO:0000256" key="2">
    <source>
        <dbReference type="ARBA" id="ARBA00005046"/>
    </source>
</evidence>
<dbReference type="GO" id="GO:0006777">
    <property type="term" value="P:Mo-molybdopterin cofactor biosynthetic process"/>
    <property type="evidence" value="ECO:0007669"/>
    <property type="project" value="UniProtKB-UniRule"/>
</dbReference>
<reference evidence="8 9" key="1">
    <citation type="submission" date="2016-10" db="EMBL/GenBank/DDBJ databases">
        <authorList>
            <person name="de Groot N.N."/>
        </authorList>
    </citation>
    <scope>NUCLEOTIDE SEQUENCE [LARGE SCALE GENOMIC DNA]</scope>
    <source>
        <strain evidence="8 9">CGMCC 1.10959</strain>
    </source>
</reference>
<comment type="function">
    <text evidence="1 6">Catalyzes the insertion of molybdate into adenylated molybdopterin with the concomitant release of AMP.</text>
</comment>
<dbReference type="Gene3D" id="2.40.340.10">
    <property type="entry name" value="MoeA, C-terminal, domain IV"/>
    <property type="match status" value="1"/>
</dbReference>
<evidence type="ECO:0000256" key="3">
    <source>
        <dbReference type="ARBA" id="ARBA00010763"/>
    </source>
</evidence>
<dbReference type="InterPro" id="IPR005110">
    <property type="entry name" value="MoeA_linker/N"/>
</dbReference>
<comment type="similarity">
    <text evidence="3 6">Belongs to the MoeA family.</text>
</comment>
<evidence type="ECO:0000259" key="7">
    <source>
        <dbReference type="SMART" id="SM00852"/>
    </source>
</evidence>